<sequence length="391" mass="45409">MWINRRMASKLTAAVKSRPALLLTGARQTGKSSLLQKLFPEIEYVTFDYLRHVETAKESPEYFLSQFKNQVILDEIQYVPELFRELKIVIDQDRSGYGRWIMTGSQQFILMEKISESLAGRIILFHLETLSAEEVRNKGNLNLIDFLWKGGYPELWSNPHLNVSDFFESYIRTYVERDLKTIIDVKRLNDFRRFIRIVATRSGQLLNYKGLSADVGVSDVTIRKWVHALEISGLIYLLPPYYANIGKRLIKSPKIYFADHGLLCYLLGIESESDWFSHPLKGSLWENMVMMELVKTHGLIPGTNLFFYRDQNGVEIDFVVEQKGTLYLIEAKAGERIPPGKLHFNRVAPLFRKTFKTENILALNIKEDKVLRQKEYAFLNPLYSEISLMSF</sequence>
<dbReference type="PANTHER" id="PTHR43566">
    <property type="entry name" value="CONSERVED PROTEIN"/>
    <property type="match status" value="1"/>
</dbReference>
<reference evidence="3 4" key="1">
    <citation type="submission" date="2020-06" db="EMBL/GenBank/DDBJ databases">
        <title>High-quality draft genome of sulfate reducer Desulfobacter latus type strain AcrS2 isolated from marine sediment.</title>
        <authorList>
            <person name="Hoppe M."/>
            <person name="Larsen C.K."/>
            <person name="Marshall I.P.G."/>
            <person name="Schramm A."/>
            <person name="Marietou A.G."/>
        </authorList>
    </citation>
    <scope>NUCLEOTIDE SEQUENCE [LARGE SCALE GENOMIC DNA]</scope>
    <source>
        <strain evidence="3 4">AcRS2</strain>
    </source>
</reference>
<dbReference type="InterPro" id="IPR041682">
    <property type="entry name" value="AAA_14"/>
</dbReference>
<dbReference type="InterPro" id="IPR027417">
    <property type="entry name" value="P-loop_NTPase"/>
</dbReference>
<feature type="domain" description="DUF4143" evidence="2">
    <location>
        <begin position="176"/>
        <end position="334"/>
    </location>
</feature>
<organism evidence="3 4">
    <name type="scientific">Desulfobacter latus</name>
    <dbReference type="NCBI Taxonomy" id="2292"/>
    <lineage>
        <taxon>Bacteria</taxon>
        <taxon>Pseudomonadati</taxon>
        <taxon>Thermodesulfobacteriota</taxon>
        <taxon>Desulfobacteria</taxon>
        <taxon>Desulfobacterales</taxon>
        <taxon>Desulfobacteraceae</taxon>
        <taxon>Desulfobacter</taxon>
    </lineage>
</organism>
<dbReference type="InterPro" id="IPR025420">
    <property type="entry name" value="DUF4143"/>
</dbReference>
<gene>
    <name evidence="3" type="ORF">HXW94_02905</name>
</gene>
<dbReference type="PANTHER" id="PTHR43566:SF2">
    <property type="entry name" value="DUF4143 DOMAIN-CONTAINING PROTEIN"/>
    <property type="match status" value="1"/>
</dbReference>
<proteinExistence type="predicted"/>
<keyword evidence="3" id="KW-0547">Nucleotide-binding</keyword>
<dbReference type="Proteomes" id="UP000553343">
    <property type="component" value="Unassembled WGS sequence"/>
</dbReference>
<accession>A0A850SX07</accession>
<dbReference type="Pfam" id="PF13635">
    <property type="entry name" value="DUF4143"/>
    <property type="match status" value="1"/>
</dbReference>
<dbReference type="Pfam" id="PF13173">
    <property type="entry name" value="AAA_14"/>
    <property type="match status" value="1"/>
</dbReference>
<dbReference type="Gene3D" id="3.40.50.300">
    <property type="entry name" value="P-loop containing nucleotide triphosphate hydrolases"/>
    <property type="match status" value="1"/>
</dbReference>
<evidence type="ECO:0000313" key="3">
    <source>
        <dbReference type="EMBL" id="NWH03953.1"/>
    </source>
</evidence>
<evidence type="ECO:0000259" key="1">
    <source>
        <dbReference type="Pfam" id="PF13173"/>
    </source>
</evidence>
<dbReference type="RefSeq" id="WP_178365409.1">
    <property type="nucleotide sequence ID" value="NZ_JACADJ010000006.1"/>
</dbReference>
<evidence type="ECO:0000313" key="4">
    <source>
        <dbReference type="Proteomes" id="UP000553343"/>
    </source>
</evidence>
<dbReference type="GO" id="GO:0005524">
    <property type="term" value="F:ATP binding"/>
    <property type="evidence" value="ECO:0007669"/>
    <property type="project" value="UniProtKB-KW"/>
</dbReference>
<comment type="caution">
    <text evidence="3">The sequence shown here is derived from an EMBL/GenBank/DDBJ whole genome shotgun (WGS) entry which is preliminary data.</text>
</comment>
<dbReference type="AlphaFoldDB" id="A0A850SX07"/>
<protein>
    <submittedName>
        <fullName evidence="3">ATP-binding protein</fullName>
    </submittedName>
</protein>
<dbReference type="SUPFAM" id="SSF52540">
    <property type="entry name" value="P-loop containing nucleoside triphosphate hydrolases"/>
    <property type="match status" value="1"/>
</dbReference>
<keyword evidence="4" id="KW-1185">Reference proteome</keyword>
<feature type="domain" description="AAA" evidence="1">
    <location>
        <begin position="18"/>
        <end position="135"/>
    </location>
</feature>
<name>A0A850SX07_9BACT</name>
<dbReference type="EMBL" id="JACADJ010000006">
    <property type="protein sequence ID" value="NWH03953.1"/>
    <property type="molecule type" value="Genomic_DNA"/>
</dbReference>
<evidence type="ECO:0000259" key="2">
    <source>
        <dbReference type="Pfam" id="PF13635"/>
    </source>
</evidence>
<keyword evidence="3" id="KW-0067">ATP-binding</keyword>